<reference evidence="1" key="2">
    <citation type="journal article" date="2015" name="Data Brief">
        <title>Shoot transcriptome of the giant reed, Arundo donax.</title>
        <authorList>
            <person name="Barrero R.A."/>
            <person name="Guerrero F.D."/>
            <person name="Moolhuijzen P."/>
            <person name="Goolsby J.A."/>
            <person name="Tidwell J."/>
            <person name="Bellgard S.E."/>
            <person name="Bellgard M.I."/>
        </authorList>
    </citation>
    <scope>NUCLEOTIDE SEQUENCE</scope>
    <source>
        <tissue evidence="1">Shoot tissue taken approximately 20 cm above the soil surface</tissue>
    </source>
</reference>
<sequence>MFFYWWCRSPKRVDKHLRKGLNSLIILVAWELWKHRNGCVFNGDAPSISGVLRVVAEEGSLWCAAGAKDLHSLVSG</sequence>
<proteinExistence type="predicted"/>
<evidence type="ECO:0000313" key="1">
    <source>
        <dbReference type="EMBL" id="JAD22589.1"/>
    </source>
</evidence>
<protein>
    <submittedName>
        <fullName evidence="1">Uncharacterized protein</fullName>
    </submittedName>
</protein>
<name>A0A0A8Y9S1_ARUDO</name>
<reference evidence="1" key="1">
    <citation type="submission" date="2014-09" db="EMBL/GenBank/DDBJ databases">
        <authorList>
            <person name="Magalhaes I.L.F."/>
            <person name="Oliveira U."/>
            <person name="Santos F.R."/>
            <person name="Vidigal T.H.D.A."/>
            <person name="Brescovit A.D."/>
            <person name="Santos A.J."/>
        </authorList>
    </citation>
    <scope>NUCLEOTIDE SEQUENCE</scope>
    <source>
        <tissue evidence="1">Shoot tissue taken approximately 20 cm above the soil surface</tissue>
    </source>
</reference>
<organism evidence="1">
    <name type="scientific">Arundo donax</name>
    <name type="common">Giant reed</name>
    <name type="synonym">Donax arundinaceus</name>
    <dbReference type="NCBI Taxonomy" id="35708"/>
    <lineage>
        <taxon>Eukaryota</taxon>
        <taxon>Viridiplantae</taxon>
        <taxon>Streptophyta</taxon>
        <taxon>Embryophyta</taxon>
        <taxon>Tracheophyta</taxon>
        <taxon>Spermatophyta</taxon>
        <taxon>Magnoliopsida</taxon>
        <taxon>Liliopsida</taxon>
        <taxon>Poales</taxon>
        <taxon>Poaceae</taxon>
        <taxon>PACMAD clade</taxon>
        <taxon>Arundinoideae</taxon>
        <taxon>Arundineae</taxon>
        <taxon>Arundo</taxon>
    </lineage>
</organism>
<accession>A0A0A8Y9S1</accession>
<dbReference type="AlphaFoldDB" id="A0A0A8Y9S1"/>
<dbReference type="EMBL" id="GBRH01275306">
    <property type="protein sequence ID" value="JAD22589.1"/>
    <property type="molecule type" value="Transcribed_RNA"/>
</dbReference>